<organism evidence="3 4">
    <name type="scientific">Rarobacter incanus</name>
    <dbReference type="NCBI Taxonomy" id="153494"/>
    <lineage>
        <taxon>Bacteria</taxon>
        <taxon>Bacillati</taxon>
        <taxon>Actinomycetota</taxon>
        <taxon>Actinomycetes</taxon>
        <taxon>Micrococcales</taxon>
        <taxon>Rarobacteraceae</taxon>
        <taxon>Rarobacter</taxon>
    </lineage>
</organism>
<keyword evidence="4" id="KW-1185">Reference proteome</keyword>
<dbReference type="Pfam" id="PF22640">
    <property type="entry name" value="ManC_GMP_beta-helix"/>
    <property type="match status" value="1"/>
</dbReference>
<feature type="domain" description="Nucleotidyl transferase" evidence="1">
    <location>
        <begin position="23"/>
        <end position="302"/>
    </location>
</feature>
<dbReference type="CDD" id="cd02509">
    <property type="entry name" value="GDP-M1P_Guanylyltransferase"/>
    <property type="match status" value="1"/>
</dbReference>
<evidence type="ECO:0000313" key="3">
    <source>
        <dbReference type="EMBL" id="TQK76098.1"/>
    </source>
</evidence>
<evidence type="ECO:0000259" key="1">
    <source>
        <dbReference type="Pfam" id="PF00483"/>
    </source>
</evidence>
<evidence type="ECO:0000259" key="2">
    <source>
        <dbReference type="Pfam" id="PF22640"/>
    </source>
</evidence>
<dbReference type="InterPro" id="IPR005835">
    <property type="entry name" value="NTP_transferase_dom"/>
</dbReference>
<dbReference type="EMBL" id="VFNV01000001">
    <property type="protein sequence ID" value="TQK76098.1"/>
    <property type="molecule type" value="Genomic_DNA"/>
</dbReference>
<keyword evidence="3" id="KW-0548">Nucleotidyltransferase</keyword>
<dbReference type="PANTHER" id="PTHR46390">
    <property type="entry name" value="MANNOSE-1-PHOSPHATE GUANYLYLTRANSFERASE"/>
    <property type="match status" value="1"/>
</dbReference>
<gene>
    <name evidence="3" type="ORF">FB389_0756</name>
</gene>
<dbReference type="AlphaFoldDB" id="A0A542SNG0"/>
<feature type="domain" description="MannoseP isomerase/GMP-like beta-helix" evidence="2">
    <location>
        <begin position="328"/>
        <end position="372"/>
    </location>
</feature>
<dbReference type="SUPFAM" id="SSF159283">
    <property type="entry name" value="Guanosine diphospho-D-mannose pyrophosphorylase/mannose-6-phosphate isomerase linker domain"/>
    <property type="match status" value="1"/>
</dbReference>
<sequence length="383" mass="40716">MDLLCRYAGRMDDLRSAFDGFTAIIPAGGAGTRLWPLSRQDRPKFLLDLLGSGRSLLQATVDRMDGLCAPDRIFVVTGGAHAPAVRAQVPSVAHNVLVESAPRDSMAAIGLAAAVVHHRHGPTVVGSFAADHVIRGLDEFHETVRQAIEAAHHGYLVTIGIPATRPSTAFGYVRSGEKLSDQPGSRARHVEAFKEKPDAETAMQYLATGKYRWNAGMFVVRTDVLLGHLQRIKPEMHDILTQLATVWDTDGRDEAMSRLWPQLEKVPIDVAIAEPVAAEGKAAIVLAGFGWDDVGDFNSLAALLPSVDRAGNKALGNSSLIVRDGVAGSIVSASAGRVVAVLGLDDVVVIDTPDAVLVTTRARAQAVKDIVTMVAADVPDAPV</sequence>
<dbReference type="PANTHER" id="PTHR46390:SF1">
    <property type="entry name" value="MANNOSE-1-PHOSPHATE GUANYLYLTRANSFERASE"/>
    <property type="match status" value="1"/>
</dbReference>
<dbReference type="InterPro" id="IPR054566">
    <property type="entry name" value="ManC/GMP-like_b-helix"/>
</dbReference>
<dbReference type="Pfam" id="PF00483">
    <property type="entry name" value="NTP_transferase"/>
    <property type="match status" value="1"/>
</dbReference>
<accession>A0A542SNG0</accession>
<dbReference type="InterPro" id="IPR051161">
    <property type="entry name" value="Mannose-6P_isomerase_type2"/>
</dbReference>
<dbReference type="GO" id="GO:0004475">
    <property type="term" value="F:mannose-1-phosphate guanylyltransferase (GTP) activity"/>
    <property type="evidence" value="ECO:0007669"/>
    <property type="project" value="InterPro"/>
</dbReference>
<reference evidence="3 4" key="1">
    <citation type="submission" date="2019-06" db="EMBL/GenBank/DDBJ databases">
        <title>Sequencing the genomes of 1000 actinobacteria strains.</title>
        <authorList>
            <person name="Klenk H.-P."/>
        </authorList>
    </citation>
    <scope>NUCLEOTIDE SEQUENCE [LARGE SCALE GENOMIC DNA]</scope>
    <source>
        <strain evidence="3 4">DSM 10596</strain>
    </source>
</reference>
<name>A0A542SNG0_9MICO</name>
<dbReference type="SUPFAM" id="SSF53448">
    <property type="entry name" value="Nucleotide-diphospho-sugar transferases"/>
    <property type="match status" value="1"/>
</dbReference>
<dbReference type="InterPro" id="IPR049577">
    <property type="entry name" value="GMPP_N"/>
</dbReference>
<comment type="caution">
    <text evidence="3">The sequence shown here is derived from an EMBL/GenBank/DDBJ whole genome shotgun (WGS) entry which is preliminary data.</text>
</comment>
<proteinExistence type="predicted"/>
<evidence type="ECO:0000313" key="4">
    <source>
        <dbReference type="Proteomes" id="UP000316181"/>
    </source>
</evidence>
<dbReference type="GO" id="GO:0009298">
    <property type="term" value="P:GDP-mannose biosynthetic process"/>
    <property type="evidence" value="ECO:0007669"/>
    <property type="project" value="TreeGrafter"/>
</dbReference>
<dbReference type="InterPro" id="IPR029044">
    <property type="entry name" value="Nucleotide-diphossugar_trans"/>
</dbReference>
<dbReference type="Proteomes" id="UP000316181">
    <property type="component" value="Unassembled WGS sequence"/>
</dbReference>
<protein>
    <submittedName>
        <fullName evidence="3">Mannose-1-phosphate guanylyltransferase</fullName>
    </submittedName>
</protein>
<keyword evidence="3" id="KW-0808">Transferase</keyword>
<dbReference type="Gene3D" id="3.90.550.10">
    <property type="entry name" value="Spore Coat Polysaccharide Biosynthesis Protein SpsA, Chain A"/>
    <property type="match status" value="1"/>
</dbReference>